<proteinExistence type="predicted"/>
<dbReference type="EMBL" id="LWID01000002">
    <property type="protein sequence ID" value="MDG6896385.1"/>
    <property type="molecule type" value="Genomic_DNA"/>
</dbReference>
<gene>
    <name evidence="1" type="ORF">A6A20_12345</name>
</gene>
<protein>
    <submittedName>
        <fullName evidence="1">Uncharacterized protein</fullName>
    </submittedName>
</protein>
<organism evidence="1 2">
    <name type="scientific">Volucribacter amazonae</name>
    <dbReference type="NCBI Taxonomy" id="256731"/>
    <lineage>
        <taxon>Bacteria</taxon>
        <taxon>Pseudomonadati</taxon>
        <taxon>Pseudomonadota</taxon>
        <taxon>Gammaproteobacteria</taxon>
        <taxon>Pasteurellales</taxon>
        <taxon>Pasteurellaceae</taxon>
        <taxon>Volucribacter</taxon>
    </lineage>
</organism>
<accession>A0A9X4SJ49</accession>
<reference evidence="1" key="1">
    <citation type="submission" date="2016-03" db="EMBL/GenBank/DDBJ databases">
        <title>Co-evolution between Pasteurellaceae and their hosts.</title>
        <authorList>
            <person name="Hansen M.J."/>
            <person name="Bojesen A.M."/>
            <person name="Planet P."/>
        </authorList>
    </citation>
    <scope>NUCLEOTIDE SEQUENCE</scope>
    <source>
        <strain evidence="1">146/S8/89</strain>
    </source>
</reference>
<comment type="caution">
    <text evidence="1">The sequence shown here is derived from an EMBL/GenBank/DDBJ whole genome shotgun (WGS) entry which is preliminary data.</text>
</comment>
<keyword evidence="2" id="KW-1185">Reference proteome</keyword>
<name>A0A9X4SJ49_9PAST</name>
<dbReference type="AlphaFoldDB" id="A0A9X4SJ49"/>
<evidence type="ECO:0000313" key="1">
    <source>
        <dbReference type="EMBL" id="MDG6896385.1"/>
    </source>
</evidence>
<sequence length="193" mass="22615">MNNSKILKIVQEIAISLDIRLNKKENIYSGLHFESRIRGVEIYLYFNYQTKDKNKVQAYLLVGTNDNYEPYFSKKITFNDTKSDKAIFKDLMQRLEMNKINEKIDTILSYRAEKLEKMDKEKAELAAFQRFISFENANCRGLFSGRKNGVYFQLSQYKDQLHINTKNKNILLRICAAAAQIIEEETTKSVNNI</sequence>
<dbReference type="Proteomes" id="UP001155500">
    <property type="component" value="Unassembled WGS sequence"/>
</dbReference>
<dbReference type="RefSeq" id="WP_279573828.1">
    <property type="nucleotide sequence ID" value="NZ_LWID01000002.1"/>
</dbReference>
<evidence type="ECO:0000313" key="2">
    <source>
        <dbReference type="Proteomes" id="UP001155500"/>
    </source>
</evidence>